<reference evidence="2 3" key="1">
    <citation type="submission" date="2020-09" db="EMBL/GenBank/DDBJ databases">
        <authorList>
            <person name="Tanuku N.R.S."/>
        </authorList>
    </citation>
    <scope>NUCLEOTIDE SEQUENCE [LARGE SCALE GENOMIC DNA]</scope>
    <source>
        <strain evidence="2 3">AK62</strain>
    </source>
</reference>
<organism evidence="2 3">
    <name type="scientific">Marinobacterium alkalitolerans</name>
    <dbReference type="NCBI Taxonomy" id="1542925"/>
    <lineage>
        <taxon>Bacteria</taxon>
        <taxon>Pseudomonadati</taxon>
        <taxon>Pseudomonadota</taxon>
        <taxon>Gammaproteobacteria</taxon>
        <taxon>Oceanospirillales</taxon>
        <taxon>Oceanospirillaceae</taxon>
        <taxon>Marinobacterium</taxon>
    </lineage>
</organism>
<accession>A0ABS3ZEE4</accession>
<feature type="domain" description="Phosphotyrosine protein phosphatase I" evidence="1">
    <location>
        <begin position="5"/>
        <end position="134"/>
    </location>
</feature>
<dbReference type="SUPFAM" id="SSF52788">
    <property type="entry name" value="Phosphotyrosine protein phosphatases I"/>
    <property type="match status" value="1"/>
</dbReference>
<comment type="caution">
    <text evidence="2">The sequence shown here is derived from an EMBL/GenBank/DDBJ whole genome shotgun (WGS) entry which is preliminary data.</text>
</comment>
<gene>
    <name evidence="2" type="ORF">H9C73_15215</name>
</gene>
<dbReference type="SMART" id="SM00226">
    <property type="entry name" value="LMWPc"/>
    <property type="match status" value="1"/>
</dbReference>
<evidence type="ECO:0000259" key="1">
    <source>
        <dbReference type="SMART" id="SM00226"/>
    </source>
</evidence>
<dbReference type="Proteomes" id="UP000810171">
    <property type="component" value="Unassembled WGS sequence"/>
</dbReference>
<dbReference type="EMBL" id="JACVEW010000033">
    <property type="protein sequence ID" value="MBP0050077.1"/>
    <property type="molecule type" value="Genomic_DNA"/>
</dbReference>
<name>A0ABS3ZEE4_9GAMM</name>
<dbReference type="InterPro" id="IPR023485">
    <property type="entry name" value="Ptyr_pPase"/>
</dbReference>
<keyword evidence="3" id="KW-1185">Reference proteome</keyword>
<dbReference type="InterPro" id="IPR036196">
    <property type="entry name" value="Ptyr_pPase_sf"/>
</dbReference>
<dbReference type="RefSeq" id="WP_209288762.1">
    <property type="nucleotide sequence ID" value="NZ_JACVEW010000033.1"/>
</dbReference>
<protein>
    <recommendedName>
        <fullName evidence="1">Phosphotyrosine protein phosphatase I domain-containing protein</fullName>
    </recommendedName>
</protein>
<evidence type="ECO:0000313" key="3">
    <source>
        <dbReference type="Proteomes" id="UP000810171"/>
    </source>
</evidence>
<dbReference type="Gene3D" id="3.40.50.2300">
    <property type="match status" value="1"/>
</dbReference>
<evidence type="ECO:0000313" key="2">
    <source>
        <dbReference type="EMBL" id="MBP0050077.1"/>
    </source>
</evidence>
<proteinExistence type="predicted"/>
<sequence length="138" mass="15302">MTQSVHIGFISQHNAIRAQLAAALAHHICPELVIRCAGLTPTPIPEATHAVLRRLDAEPVSELDRIEALTASPLDLLIIICSPKEEALWPEASLQERLPEVETAIWHMGEPTSEEALAHLEIELAERLRLLLQARHLI</sequence>